<keyword evidence="3" id="KW-0064">Aspartyl protease</keyword>
<feature type="signal peptide" evidence="7">
    <location>
        <begin position="1"/>
        <end position="34"/>
    </location>
</feature>
<evidence type="ECO:0000256" key="5">
    <source>
        <dbReference type="ARBA" id="ARBA00023180"/>
    </source>
</evidence>
<dbReference type="Gene3D" id="2.40.70.10">
    <property type="entry name" value="Acid Proteases"/>
    <property type="match status" value="2"/>
</dbReference>
<dbReference type="PANTHER" id="PTHR47967">
    <property type="entry name" value="OS07G0603500 PROTEIN-RELATED"/>
    <property type="match status" value="1"/>
</dbReference>
<evidence type="ECO:0000256" key="2">
    <source>
        <dbReference type="ARBA" id="ARBA00022670"/>
    </source>
</evidence>
<dbReference type="AlphaFoldDB" id="A0A2T8KS32"/>
<dbReference type="GO" id="GO:0005576">
    <property type="term" value="C:extracellular region"/>
    <property type="evidence" value="ECO:0007669"/>
    <property type="project" value="TreeGrafter"/>
</dbReference>
<dbReference type="InterPro" id="IPR032861">
    <property type="entry name" value="TAXi_N"/>
</dbReference>
<dbReference type="InterPro" id="IPR001461">
    <property type="entry name" value="Aspartic_peptidase_A1"/>
</dbReference>
<dbReference type="InterPro" id="IPR021109">
    <property type="entry name" value="Peptidase_aspartic_dom_sf"/>
</dbReference>
<dbReference type="Pfam" id="PF14541">
    <property type="entry name" value="TAXi_C"/>
    <property type="match status" value="1"/>
</dbReference>
<evidence type="ECO:0000256" key="6">
    <source>
        <dbReference type="PIRSR" id="PIRSR601461-1"/>
    </source>
</evidence>
<dbReference type="Proteomes" id="UP000243499">
    <property type="component" value="Chromosome 2"/>
</dbReference>
<dbReference type="CDD" id="cd05476">
    <property type="entry name" value="pepsin_A_like_plant"/>
    <property type="match status" value="1"/>
</dbReference>
<accession>A0A2T8KS32</accession>
<keyword evidence="7" id="KW-0732">Signal</keyword>
<evidence type="ECO:0000256" key="4">
    <source>
        <dbReference type="ARBA" id="ARBA00022801"/>
    </source>
</evidence>
<keyword evidence="2" id="KW-0645">Protease</keyword>
<dbReference type="Gramene" id="PVH64978">
    <property type="protein sequence ID" value="PVH64978"/>
    <property type="gene ID" value="PAHAL_2G395700"/>
</dbReference>
<organism evidence="9">
    <name type="scientific">Panicum hallii</name>
    <dbReference type="NCBI Taxonomy" id="206008"/>
    <lineage>
        <taxon>Eukaryota</taxon>
        <taxon>Viridiplantae</taxon>
        <taxon>Streptophyta</taxon>
        <taxon>Embryophyta</taxon>
        <taxon>Tracheophyta</taxon>
        <taxon>Spermatophyta</taxon>
        <taxon>Magnoliopsida</taxon>
        <taxon>Liliopsida</taxon>
        <taxon>Poales</taxon>
        <taxon>Poaceae</taxon>
        <taxon>PACMAD clade</taxon>
        <taxon>Panicoideae</taxon>
        <taxon>Panicodae</taxon>
        <taxon>Paniceae</taxon>
        <taxon>Panicinae</taxon>
        <taxon>Panicum</taxon>
        <taxon>Panicum sect. Panicum</taxon>
    </lineage>
</organism>
<name>A0A2T8KS32_9POAL</name>
<dbReference type="GO" id="GO:0004190">
    <property type="term" value="F:aspartic-type endopeptidase activity"/>
    <property type="evidence" value="ECO:0007669"/>
    <property type="project" value="UniProtKB-KW"/>
</dbReference>
<dbReference type="PRINTS" id="PR00792">
    <property type="entry name" value="PEPSIN"/>
</dbReference>
<dbReference type="SUPFAM" id="SSF50630">
    <property type="entry name" value="Acid proteases"/>
    <property type="match status" value="1"/>
</dbReference>
<feature type="active site" evidence="6">
    <location>
        <position position="129"/>
    </location>
</feature>
<dbReference type="EMBL" id="CM008047">
    <property type="protein sequence ID" value="PVH64978.1"/>
    <property type="molecule type" value="Genomic_DNA"/>
</dbReference>
<dbReference type="Pfam" id="PF14543">
    <property type="entry name" value="TAXi_N"/>
    <property type="match status" value="1"/>
</dbReference>
<dbReference type="InterPro" id="IPR034161">
    <property type="entry name" value="Pepsin-like_plant"/>
</dbReference>
<dbReference type="InterPro" id="IPR051708">
    <property type="entry name" value="Plant_Aspart_Prot_A1"/>
</dbReference>
<comment type="similarity">
    <text evidence="1">Belongs to the peptidase A1 family.</text>
</comment>
<evidence type="ECO:0000259" key="8">
    <source>
        <dbReference type="PROSITE" id="PS51767"/>
    </source>
</evidence>
<evidence type="ECO:0000256" key="7">
    <source>
        <dbReference type="SAM" id="SignalP"/>
    </source>
</evidence>
<dbReference type="PROSITE" id="PS51767">
    <property type="entry name" value="PEPTIDASE_A1"/>
    <property type="match status" value="1"/>
</dbReference>
<gene>
    <name evidence="9" type="ORF">PAHAL_2G395700</name>
</gene>
<reference evidence="9" key="1">
    <citation type="submission" date="2018-04" db="EMBL/GenBank/DDBJ databases">
        <title>WGS assembly of Panicum hallii.</title>
        <authorList>
            <person name="Lovell J."/>
            <person name="Jenkins J."/>
            <person name="Lowry D."/>
            <person name="Mamidi S."/>
            <person name="Sreedasyam A."/>
            <person name="Weng X."/>
            <person name="Barry K."/>
            <person name="Bonette J."/>
            <person name="Campitelli B."/>
            <person name="Daum C."/>
            <person name="Gordon S."/>
            <person name="Gould B."/>
            <person name="Lipzen A."/>
            <person name="Macqueen A."/>
            <person name="Palacio-Mejia J."/>
            <person name="Plott C."/>
            <person name="Shakirov E."/>
            <person name="Shu S."/>
            <person name="Yoshinaga Y."/>
            <person name="Zane M."/>
            <person name="Rokhsar D."/>
            <person name="Grimwood J."/>
            <person name="Schmutz J."/>
            <person name="Juenger T."/>
        </authorList>
    </citation>
    <scope>NUCLEOTIDE SEQUENCE [LARGE SCALE GENOMIC DNA]</scope>
    <source>
        <strain evidence="9">FIL2</strain>
    </source>
</reference>
<dbReference type="PANTHER" id="PTHR47967:SF27">
    <property type="entry name" value="OS07G0533600 PROTEIN"/>
    <property type="match status" value="1"/>
</dbReference>
<evidence type="ECO:0000313" key="9">
    <source>
        <dbReference type="EMBL" id="PVH64978.1"/>
    </source>
</evidence>
<dbReference type="InterPro" id="IPR032799">
    <property type="entry name" value="TAXi_C"/>
</dbReference>
<protein>
    <recommendedName>
        <fullName evidence="8">Peptidase A1 domain-containing protein</fullName>
    </recommendedName>
</protein>
<proteinExistence type="inferred from homology"/>
<keyword evidence="4" id="KW-0378">Hydrolase</keyword>
<feature type="active site" evidence="6">
    <location>
        <position position="339"/>
    </location>
</feature>
<dbReference type="GO" id="GO:0006508">
    <property type="term" value="P:proteolysis"/>
    <property type="evidence" value="ECO:0007669"/>
    <property type="project" value="UniProtKB-KW"/>
</dbReference>
<evidence type="ECO:0000256" key="3">
    <source>
        <dbReference type="ARBA" id="ARBA00022750"/>
    </source>
</evidence>
<sequence length="463" mass="48257">MIHRTGMTRPIVPSLMASKRWLLLCLLLPLPFFAVPSNTGRGIRLELTHVDARGSLAGADRVRRAAERSHRRVNGLLAAATAPSAPTLRSDDGGGGPVTAAAAVHASTATYLVDLAIGTPPLALTAVLDTGSDLIWTQCDAPCRRCFPQPAPLYAPARSATYANLSCGSKLCEALPSPRSSRCSAPEPGCAYYYSYGDGSSTDGVLATDAFTFSAAATVHGLAFGCGTDNLGGTDNSSGLVGMGRGPLSLVSQLGVTRFSYCFTPFNDTTTSSPLFLGSSARLSPAAKSTPFLLNPAGPRRSSYYYLSLEGITIGDTLLPIDPAVFQLTASGRGGIIIDSGTTFTALEERAFVVLARAVAARVARPLASGAHLGLSLCFAAPEGRGPDAVGVPRLVLHFDGGDMELPRASVVVEDKVAGVACLGVVSARGMSVLGSMQQQNMHFLYDIERDLLSFEPAKCSDL</sequence>
<dbReference type="FunFam" id="2.40.70.10:FF:000033">
    <property type="entry name" value="Aspartyl protease family protein"/>
    <property type="match status" value="1"/>
</dbReference>
<feature type="chain" id="PRO_5015675360" description="Peptidase A1 domain-containing protein" evidence="7">
    <location>
        <begin position="35"/>
        <end position="463"/>
    </location>
</feature>
<feature type="domain" description="Peptidase A1" evidence="8">
    <location>
        <begin position="111"/>
        <end position="456"/>
    </location>
</feature>
<keyword evidence="5" id="KW-0325">Glycoprotein</keyword>
<dbReference type="FunFam" id="2.40.70.10:FF:000051">
    <property type="entry name" value="Putative aspartic protease"/>
    <property type="match status" value="1"/>
</dbReference>
<dbReference type="InterPro" id="IPR033121">
    <property type="entry name" value="PEPTIDASE_A1"/>
</dbReference>
<evidence type="ECO:0000256" key="1">
    <source>
        <dbReference type="ARBA" id="ARBA00007447"/>
    </source>
</evidence>